<accession>A0AAE0YIC9</accession>
<organism evidence="1 2">
    <name type="scientific">Elysia crispata</name>
    <name type="common">lettuce slug</name>
    <dbReference type="NCBI Taxonomy" id="231223"/>
    <lineage>
        <taxon>Eukaryota</taxon>
        <taxon>Metazoa</taxon>
        <taxon>Spiralia</taxon>
        <taxon>Lophotrochozoa</taxon>
        <taxon>Mollusca</taxon>
        <taxon>Gastropoda</taxon>
        <taxon>Heterobranchia</taxon>
        <taxon>Euthyneura</taxon>
        <taxon>Panpulmonata</taxon>
        <taxon>Sacoglossa</taxon>
        <taxon>Placobranchoidea</taxon>
        <taxon>Plakobranchidae</taxon>
        <taxon>Elysia</taxon>
    </lineage>
</organism>
<gene>
    <name evidence="1" type="ORF">RRG08_015603</name>
</gene>
<evidence type="ECO:0008006" key="3">
    <source>
        <dbReference type="Google" id="ProtNLM"/>
    </source>
</evidence>
<name>A0AAE0YIC9_9GAST</name>
<dbReference type="EMBL" id="JAWDGP010006188">
    <property type="protein sequence ID" value="KAK3745876.1"/>
    <property type="molecule type" value="Genomic_DNA"/>
</dbReference>
<proteinExistence type="predicted"/>
<dbReference type="AlphaFoldDB" id="A0AAE0YIC9"/>
<protein>
    <recommendedName>
        <fullName evidence="3">HAT C-terminal dimerisation domain-containing protein</fullName>
    </recommendedName>
</protein>
<comment type="caution">
    <text evidence="1">The sequence shown here is derived from an EMBL/GenBank/DDBJ whole genome shotgun (WGS) entry which is preliminary data.</text>
</comment>
<keyword evidence="2" id="KW-1185">Reference proteome</keyword>
<sequence length="110" mass="12047">MHLANLNKFFLAPKSLTCLTTPVSNACVERIFSLVTAVKTKPRNRMQVSLLEAIIRIRATQILSGKCCHHFSASQSMIELHSTSMYSSAPAHVASSSKETKFNNTSTCAC</sequence>
<evidence type="ECO:0000313" key="1">
    <source>
        <dbReference type="EMBL" id="KAK3745876.1"/>
    </source>
</evidence>
<reference evidence="1" key="1">
    <citation type="journal article" date="2023" name="G3 (Bethesda)">
        <title>A reference genome for the long-term kleptoplast-retaining sea slug Elysia crispata morphotype clarki.</title>
        <authorList>
            <person name="Eastman K.E."/>
            <person name="Pendleton A.L."/>
            <person name="Shaikh M.A."/>
            <person name="Suttiyut T."/>
            <person name="Ogas R."/>
            <person name="Tomko P."/>
            <person name="Gavelis G."/>
            <person name="Widhalm J.R."/>
            <person name="Wisecaver J.H."/>
        </authorList>
    </citation>
    <scope>NUCLEOTIDE SEQUENCE</scope>
    <source>
        <strain evidence="1">ECLA1</strain>
    </source>
</reference>
<evidence type="ECO:0000313" key="2">
    <source>
        <dbReference type="Proteomes" id="UP001283361"/>
    </source>
</evidence>
<dbReference type="Proteomes" id="UP001283361">
    <property type="component" value="Unassembled WGS sequence"/>
</dbReference>